<gene>
    <name evidence="1" type="ORF">KCG49_08870</name>
</gene>
<accession>A0A9X1F8K1</accession>
<name>A0A9X1F8K1_9FLAO</name>
<organism evidence="1 2">
    <name type="scientific">Winogradskyella luteola</name>
    <dbReference type="NCBI Taxonomy" id="2828330"/>
    <lineage>
        <taxon>Bacteria</taxon>
        <taxon>Pseudomonadati</taxon>
        <taxon>Bacteroidota</taxon>
        <taxon>Flavobacteriia</taxon>
        <taxon>Flavobacteriales</taxon>
        <taxon>Flavobacteriaceae</taxon>
        <taxon>Winogradskyella</taxon>
    </lineage>
</organism>
<protein>
    <submittedName>
        <fullName evidence="1">Uncharacterized protein</fullName>
    </submittedName>
</protein>
<keyword evidence="2" id="KW-1185">Reference proteome</keyword>
<dbReference type="RefSeq" id="WP_218545952.1">
    <property type="nucleotide sequence ID" value="NZ_JAGSPD010000006.1"/>
</dbReference>
<reference evidence="1" key="1">
    <citation type="submission" date="2021-04" db="EMBL/GenBank/DDBJ databases">
        <authorList>
            <person name="Pira H."/>
            <person name="Risdian C."/>
            <person name="Wink J."/>
        </authorList>
    </citation>
    <scope>NUCLEOTIDE SEQUENCE</scope>
    <source>
        <strain evidence="1">WHY3</strain>
    </source>
</reference>
<sequence>MFKSFSILVFIFTMLASYGQKSTLLQNINFRAKELKHGLNESGDSLILSSDKIIYSIEIFNQNFEKRIEVGSKDVKIALNETPLGRLVVQANLIDKRIIMTLLRHEDIEEHSKKTSLTIPKKAVTSAINTLYLTENKIVYHNYKPKANISFDTISKIILPKSLKELIPIEESEAIGEIENSKSILVEEVKQQAHTRQRTSLTNMLNWRSKKTAKNQKSYWVLEETNNGNSSHKTMRLVKEDAVLKMIEKNKLESKTSFGKLNKLTAWEVYDTVNFIKEQVENPDYINSSSSDLFSVVPYYTTANNRLAVN</sequence>
<dbReference type="AlphaFoldDB" id="A0A9X1F8K1"/>
<dbReference type="EMBL" id="JAGSPD010000006">
    <property type="protein sequence ID" value="MBV7269299.1"/>
    <property type="molecule type" value="Genomic_DNA"/>
</dbReference>
<comment type="caution">
    <text evidence="1">The sequence shown here is derived from an EMBL/GenBank/DDBJ whole genome shotgun (WGS) entry which is preliminary data.</text>
</comment>
<proteinExistence type="predicted"/>
<evidence type="ECO:0000313" key="1">
    <source>
        <dbReference type="EMBL" id="MBV7269299.1"/>
    </source>
</evidence>
<dbReference type="Proteomes" id="UP001138894">
    <property type="component" value="Unassembled WGS sequence"/>
</dbReference>
<evidence type="ECO:0000313" key="2">
    <source>
        <dbReference type="Proteomes" id="UP001138894"/>
    </source>
</evidence>